<reference evidence="2 7" key="2">
    <citation type="submission" date="2016-04" db="EMBL/GenBank/DDBJ databases">
        <title>Complete genome sequence of Thermococcus thioreducens type strain OGL-20P.</title>
        <authorList>
            <person name="Oger P.M."/>
        </authorList>
    </citation>
    <scope>NUCLEOTIDE SEQUENCE [LARGE SCALE GENOMIC DNA]</scope>
    <source>
        <strain evidence="2 7">OGL-20P</strain>
    </source>
</reference>
<dbReference type="Proteomes" id="UP000250136">
    <property type="component" value="Chromosome"/>
</dbReference>
<dbReference type="EMBL" id="FOIW01000001">
    <property type="protein sequence ID" value="SEV89400.1"/>
    <property type="molecule type" value="Genomic_DNA"/>
</dbReference>
<feature type="domain" description="rRNA small subunit methyltransferase F RNA-binding PUA-like" evidence="1">
    <location>
        <begin position="97"/>
        <end position="146"/>
    </location>
</feature>
<name>A0A0Q2XMJ3_9EURY</name>
<dbReference type="AlphaFoldDB" id="A0A0Q2XMJ3"/>
<reference evidence="3 5" key="1">
    <citation type="submission" date="2015-08" db="EMBL/GenBank/DDBJ databases">
        <title>Thermococcus thioreducens DSM 14981 genome sequencing.</title>
        <authorList>
            <person name="Hong S.-J."/>
            <person name="Kim M.-C."/>
            <person name="Shin J.-H."/>
        </authorList>
    </citation>
    <scope>NUCLEOTIDE SEQUENCE [LARGE SCALE GENOMIC DNA]</scope>
    <source>
        <strain evidence="3 5">DSM 14981</strain>
    </source>
</reference>
<evidence type="ECO:0000313" key="2">
    <source>
        <dbReference type="EMBL" id="ASJ12523.1"/>
    </source>
</evidence>
<dbReference type="GeneID" id="33334014"/>
<dbReference type="EMBL" id="CP015105">
    <property type="protein sequence ID" value="ASJ12523.1"/>
    <property type="molecule type" value="Genomic_DNA"/>
</dbReference>
<gene>
    <name evidence="2" type="ORF">A3L14_06285</name>
    <name evidence="3" type="ORF">AMR53_05955</name>
    <name evidence="4" type="ORF">SAMN05216170_0698</name>
</gene>
<dbReference type="KEGG" id="ttd:A3L14_06285"/>
<evidence type="ECO:0000313" key="7">
    <source>
        <dbReference type="Proteomes" id="UP000250136"/>
    </source>
</evidence>
<accession>A0A0Q2XMJ3</accession>
<dbReference type="Gene3D" id="2.30.130.60">
    <property type="match status" value="1"/>
</dbReference>
<evidence type="ECO:0000259" key="1">
    <source>
        <dbReference type="Pfam" id="PF13636"/>
    </source>
</evidence>
<reference evidence="4 6" key="3">
    <citation type="submission" date="2016-10" db="EMBL/GenBank/DDBJ databases">
        <authorList>
            <person name="de Groot N.N."/>
        </authorList>
    </citation>
    <scope>NUCLEOTIDE SEQUENCE [LARGE SCALE GENOMIC DNA]</scope>
    <source>
        <strain evidence="4 6">OGL-20</strain>
    </source>
</reference>
<organism evidence="3 5">
    <name type="scientific">Thermococcus thioreducens</name>
    <dbReference type="NCBI Taxonomy" id="277988"/>
    <lineage>
        <taxon>Archaea</taxon>
        <taxon>Methanobacteriati</taxon>
        <taxon>Methanobacteriota</taxon>
        <taxon>Thermococci</taxon>
        <taxon>Thermococcales</taxon>
        <taxon>Thermococcaceae</taxon>
        <taxon>Thermococcus</taxon>
    </lineage>
</organism>
<dbReference type="EMBL" id="LIXN01000008">
    <property type="protein sequence ID" value="KQH82476.1"/>
    <property type="molecule type" value="Genomic_DNA"/>
</dbReference>
<evidence type="ECO:0000313" key="6">
    <source>
        <dbReference type="Proteomes" id="UP000182125"/>
    </source>
</evidence>
<keyword evidence="7" id="KW-1185">Reference proteome</keyword>
<dbReference type="Proteomes" id="UP000182125">
    <property type="component" value="Unassembled WGS sequence"/>
</dbReference>
<dbReference type="Proteomes" id="UP000051862">
    <property type="component" value="Unassembled WGS sequence"/>
</dbReference>
<evidence type="ECO:0000313" key="4">
    <source>
        <dbReference type="EMBL" id="SEV89400.1"/>
    </source>
</evidence>
<evidence type="ECO:0000313" key="5">
    <source>
        <dbReference type="Proteomes" id="UP000051862"/>
    </source>
</evidence>
<dbReference type="InterPro" id="IPR027391">
    <property type="entry name" value="Nol1_Nop2_Fmu_2"/>
</dbReference>
<protein>
    <submittedName>
        <fullName evidence="4">Ribosome biogenesis protein, NOL1/NOP2/fmu family</fullName>
    </submittedName>
</protein>
<proteinExistence type="predicted"/>
<dbReference type="RefSeq" id="WP_055429371.1">
    <property type="nucleotide sequence ID" value="NZ_CP015105.1"/>
</dbReference>
<dbReference type="STRING" id="277988.SAMN05216170_0698"/>
<dbReference type="OrthoDB" id="50259at2157"/>
<sequence>MSENPRDEIGKTSDTELVKRLLLENYGYAPDLLYEIRGRYHKVYAWKPCALDVSGPDRNGVYFGRIESDGIRLSIEGSFLVGPKATKNVVELDDERARLYLAGESVEIEDKNLHGWVIVKWRSYYLGSAKAKEGRLINYVPKERRLKLEGSAKA</sequence>
<dbReference type="PATRIC" id="fig|277988.4.peg.1249"/>
<evidence type="ECO:0000313" key="3">
    <source>
        <dbReference type="EMBL" id="KQH82476.1"/>
    </source>
</evidence>
<dbReference type="Pfam" id="PF13636">
    <property type="entry name" value="Methyltranf_PUA"/>
    <property type="match status" value="1"/>
</dbReference>